<organism evidence="2 3">
    <name type="scientific">Sphaerobolus stellatus (strain SS14)</name>
    <dbReference type="NCBI Taxonomy" id="990650"/>
    <lineage>
        <taxon>Eukaryota</taxon>
        <taxon>Fungi</taxon>
        <taxon>Dikarya</taxon>
        <taxon>Basidiomycota</taxon>
        <taxon>Agaricomycotina</taxon>
        <taxon>Agaricomycetes</taxon>
        <taxon>Phallomycetidae</taxon>
        <taxon>Geastrales</taxon>
        <taxon>Sphaerobolaceae</taxon>
        <taxon>Sphaerobolus</taxon>
    </lineage>
</organism>
<protein>
    <submittedName>
        <fullName evidence="2">Uncharacterized protein</fullName>
    </submittedName>
</protein>
<reference evidence="2 3" key="1">
    <citation type="submission" date="2014-06" db="EMBL/GenBank/DDBJ databases">
        <title>Evolutionary Origins and Diversification of the Mycorrhizal Mutualists.</title>
        <authorList>
            <consortium name="DOE Joint Genome Institute"/>
            <consortium name="Mycorrhizal Genomics Consortium"/>
            <person name="Kohler A."/>
            <person name="Kuo A."/>
            <person name="Nagy L.G."/>
            <person name="Floudas D."/>
            <person name="Copeland A."/>
            <person name="Barry K.W."/>
            <person name="Cichocki N."/>
            <person name="Veneault-Fourrey C."/>
            <person name="LaButti K."/>
            <person name="Lindquist E.A."/>
            <person name="Lipzen A."/>
            <person name="Lundell T."/>
            <person name="Morin E."/>
            <person name="Murat C."/>
            <person name="Riley R."/>
            <person name="Ohm R."/>
            <person name="Sun H."/>
            <person name="Tunlid A."/>
            <person name="Henrissat B."/>
            <person name="Grigoriev I.V."/>
            <person name="Hibbett D.S."/>
            <person name="Martin F."/>
        </authorList>
    </citation>
    <scope>NUCLEOTIDE SEQUENCE [LARGE SCALE GENOMIC DNA]</scope>
    <source>
        <strain evidence="2 3">SS14</strain>
    </source>
</reference>
<proteinExistence type="predicted"/>
<gene>
    <name evidence="2" type="ORF">M422DRAFT_248307</name>
</gene>
<evidence type="ECO:0000313" key="3">
    <source>
        <dbReference type="Proteomes" id="UP000054279"/>
    </source>
</evidence>
<evidence type="ECO:0000256" key="1">
    <source>
        <dbReference type="SAM" id="MobiDB-lite"/>
    </source>
</evidence>
<dbReference type="Proteomes" id="UP000054279">
    <property type="component" value="Unassembled WGS sequence"/>
</dbReference>
<name>A0A0C9VWI7_SPHS4</name>
<dbReference type="AlphaFoldDB" id="A0A0C9VWI7"/>
<dbReference type="OrthoDB" id="244061at2759"/>
<feature type="region of interest" description="Disordered" evidence="1">
    <location>
        <begin position="122"/>
        <end position="145"/>
    </location>
</feature>
<evidence type="ECO:0000313" key="2">
    <source>
        <dbReference type="EMBL" id="KIJ48127.1"/>
    </source>
</evidence>
<keyword evidence="3" id="KW-1185">Reference proteome</keyword>
<dbReference type="HOGENOM" id="CLU_037356_2_0_1"/>
<dbReference type="EMBL" id="KN837099">
    <property type="protein sequence ID" value="KIJ48127.1"/>
    <property type="molecule type" value="Genomic_DNA"/>
</dbReference>
<sequence>MSDSKESQSKRCRNAADLLSCYHVFVKNKPNMMKITSRFSFSRDEILDGIHDVWPHITEYIHDLDLLCSTLEKELDIEKADNHWLRSQIDDLDETIQELEACILSLQPKNPADDQSIPVASTTDIPASDVSPHPLVSPGDRNHSRKCSRKLFENPSFQNHVMVPEKRPDYWSLYMWNVLKEWHTNLMSLPNAPRDDHDGYFLEEDIDVTA</sequence>
<accession>A0A0C9VWI7</accession>